<protein>
    <submittedName>
        <fullName evidence="1">Uncharacterized protein</fullName>
    </submittedName>
</protein>
<dbReference type="Proteomes" id="UP000319298">
    <property type="component" value="Chromosome"/>
</dbReference>
<dbReference type="EMBL" id="CP041090">
    <property type="protein sequence ID" value="WWE88714.1"/>
    <property type="molecule type" value="Genomic_DNA"/>
</dbReference>
<gene>
    <name evidence="1" type="ORF">FJN17_34635</name>
</gene>
<reference evidence="1 2" key="2">
    <citation type="journal article" date="2020" name="Int. J. Syst. Evol. Microbiol.">
        <title>Description and complete genome sequences of Bradyrhizobium symbiodeficiens sp. nov., a non-symbiotic bacterium associated with legumes native to Canada.</title>
        <authorList>
            <person name="Bromfield E.S.P."/>
            <person name="Cloutier S."/>
            <person name="Nguyen H.D.T."/>
        </authorList>
    </citation>
    <scope>NUCLEOTIDE SEQUENCE [LARGE SCALE GENOMIC DNA]</scope>
    <source>
        <strain evidence="1 2">65S1MB</strain>
    </source>
</reference>
<dbReference type="RefSeq" id="WP_155526034.1">
    <property type="nucleotide sequence ID" value="NZ_CP029427.2"/>
</dbReference>
<proteinExistence type="predicted"/>
<evidence type="ECO:0000313" key="1">
    <source>
        <dbReference type="EMBL" id="WWE88714.1"/>
    </source>
</evidence>
<organism evidence="1 2">
    <name type="scientific">Bradyrhizobium symbiodeficiens</name>
    <dbReference type="NCBI Taxonomy" id="1404367"/>
    <lineage>
        <taxon>Bacteria</taxon>
        <taxon>Pseudomonadati</taxon>
        <taxon>Pseudomonadota</taxon>
        <taxon>Alphaproteobacteria</taxon>
        <taxon>Hyphomicrobiales</taxon>
        <taxon>Nitrobacteraceae</taxon>
        <taxon>Bradyrhizobium</taxon>
    </lineage>
</organism>
<accession>A0ABZ2F2I4</accession>
<sequence>MLMKRVGARIQAGIHARENGFRHGKICRVHAFSGAGESGWFMEERNSVMAGLGHDDVS</sequence>
<keyword evidence="2" id="KW-1185">Reference proteome</keyword>
<evidence type="ECO:0000313" key="2">
    <source>
        <dbReference type="Proteomes" id="UP000319298"/>
    </source>
</evidence>
<name>A0ABZ2F2I4_9BRAD</name>
<reference evidence="2" key="1">
    <citation type="submission" date="2019-06" db="EMBL/GenBank/DDBJ databases">
        <title>Whole-Genome Sequence of Bradyrhizobium sp. 3 Strain 65S1MB.</title>
        <authorList>
            <person name="Bromfield E.S.P."/>
            <person name="Cloutier S."/>
            <person name="Nguyen H.D.T."/>
        </authorList>
    </citation>
    <scope>NUCLEOTIDE SEQUENCE [LARGE SCALE GENOMIC DNA]</scope>
    <source>
        <strain evidence="2">65S1MB</strain>
    </source>
</reference>